<name>A0AAD7SFR9_9TELE</name>
<dbReference type="AlphaFoldDB" id="A0AAD7SFR9"/>
<organism evidence="2 3">
    <name type="scientific">Aldrovandia affinis</name>
    <dbReference type="NCBI Taxonomy" id="143900"/>
    <lineage>
        <taxon>Eukaryota</taxon>
        <taxon>Metazoa</taxon>
        <taxon>Chordata</taxon>
        <taxon>Craniata</taxon>
        <taxon>Vertebrata</taxon>
        <taxon>Euteleostomi</taxon>
        <taxon>Actinopterygii</taxon>
        <taxon>Neopterygii</taxon>
        <taxon>Teleostei</taxon>
        <taxon>Notacanthiformes</taxon>
        <taxon>Halosauridae</taxon>
        <taxon>Aldrovandia</taxon>
    </lineage>
</organism>
<keyword evidence="3" id="KW-1185">Reference proteome</keyword>
<comment type="caution">
    <text evidence="2">The sequence shown here is derived from an EMBL/GenBank/DDBJ whole genome shotgun (WGS) entry which is preliminary data.</text>
</comment>
<proteinExistence type="predicted"/>
<reference evidence="2" key="1">
    <citation type="journal article" date="2023" name="Science">
        <title>Genome structures resolve the early diversification of teleost fishes.</title>
        <authorList>
            <person name="Parey E."/>
            <person name="Louis A."/>
            <person name="Montfort J."/>
            <person name="Bouchez O."/>
            <person name="Roques C."/>
            <person name="Iampietro C."/>
            <person name="Lluch J."/>
            <person name="Castinel A."/>
            <person name="Donnadieu C."/>
            <person name="Desvignes T."/>
            <person name="Floi Bucao C."/>
            <person name="Jouanno E."/>
            <person name="Wen M."/>
            <person name="Mejri S."/>
            <person name="Dirks R."/>
            <person name="Jansen H."/>
            <person name="Henkel C."/>
            <person name="Chen W.J."/>
            <person name="Zahm M."/>
            <person name="Cabau C."/>
            <person name="Klopp C."/>
            <person name="Thompson A.W."/>
            <person name="Robinson-Rechavi M."/>
            <person name="Braasch I."/>
            <person name="Lecointre G."/>
            <person name="Bobe J."/>
            <person name="Postlethwait J.H."/>
            <person name="Berthelot C."/>
            <person name="Roest Crollius H."/>
            <person name="Guiguen Y."/>
        </authorList>
    </citation>
    <scope>NUCLEOTIDE SEQUENCE</scope>
    <source>
        <strain evidence="2">NC1722</strain>
    </source>
</reference>
<sequence>MVLWTVNRPAELQVEPRAVERGGAVQRTAESFAPTGGRCDQRRRCTVRTASHVGGGTRRNVESAGQVGGGAVPGQRVVLTHPLGFTPCEKGLPCKQHTHARNGVYGARP</sequence>
<dbReference type="EMBL" id="JAINUG010000068">
    <property type="protein sequence ID" value="KAJ8401648.1"/>
    <property type="molecule type" value="Genomic_DNA"/>
</dbReference>
<protein>
    <submittedName>
        <fullName evidence="2">Uncharacterized protein</fullName>
    </submittedName>
</protein>
<evidence type="ECO:0000256" key="1">
    <source>
        <dbReference type="SAM" id="MobiDB-lite"/>
    </source>
</evidence>
<evidence type="ECO:0000313" key="2">
    <source>
        <dbReference type="EMBL" id="KAJ8401648.1"/>
    </source>
</evidence>
<dbReference type="Proteomes" id="UP001221898">
    <property type="component" value="Unassembled WGS sequence"/>
</dbReference>
<evidence type="ECO:0000313" key="3">
    <source>
        <dbReference type="Proteomes" id="UP001221898"/>
    </source>
</evidence>
<feature type="region of interest" description="Disordered" evidence="1">
    <location>
        <begin position="53"/>
        <end position="72"/>
    </location>
</feature>
<gene>
    <name evidence="2" type="ORF">AAFF_G00376190</name>
</gene>
<accession>A0AAD7SFR9</accession>